<proteinExistence type="predicted"/>
<keyword evidence="1" id="KW-1133">Transmembrane helix</keyword>
<dbReference type="Gene3D" id="1.20.1070.10">
    <property type="entry name" value="Rhodopsin 7-helix transmembrane proteins"/>
    <property type="match status" value="1"/>
</dbReference>
<keyword evidence="1" id="KW-0812">Transmembrane</keyword>
<sequence length="305" mass="34994">MLAPVDFFTAQIGGVLMIFMSLIGLLFNVSAFSQYLSLEKTSFHIMCISKTISNSLHLLVYLGYNGPSALLYTQIGPELLNRYLNQAIAYGLYCQGPLTQALITINRFLIVYFSPIIIPWYSKWITFGSLSACWIIAFYFSTLIGFPDSCLLRFSHQTLTWIHDDCPYFIHYILQSDFLYLILPLGVFSNCMNFFIAFKLFLLSKNQSLSTEASRQRRNTTIRLFIQNCFEDWIYVLDTVNSLFIRDKVNDGFVIFLVTLGSNLITQVADGSVMFISNYHHTRKQRVNSAKIRHLSPIVPNKPIN</sequence>
<keyword evidence="4" id="KW-1185">Reference proteome</keyword>
<feature type="transmembrane region" description="Helical" evidence="1">
    <location>
        <begin position="87"/>
        <end position="112"/>
    </location>
</feature>
<name>E3M165_CAERE</name>
<dbReference type="EMBL" id="DS268421">
    <property type="protein sequence ID" value="EFO88686.1"/>
    <property type="molecule type" value="Genomic_DNA"/>
</dbReference>
<dbReference type="eggNOG" id="ENOG502TG4S">
    <property type="taxonomic scope" value="Eukaryota"/>
</dbReference>
<dbReference type="InterPro" id="IPR019430">
    <property type="entry name" value="7TM_GPCR_serpentine_rcpt_Srx"/>
</dbReference>
<dbReference type="PANTHER" id="PTHR46952:SF2">
    <property type="entry name" value="7TM GPCR SERPENTINE RECEPTOR CLASS X (SRX) DOMAIN-CONTAINING PROTEIN"/>
    <property type="match status" value="1"/>
</dbReference>
<reference evidence="3" key="1">
    <citation type="submission" date="2007-07" db="EMBL/GenBank/DDBJ databases">
        <title>PCAP assembly of the Caenorhabditis remanei genome.</title>
        <authorList>
            <consortium name="The Caenorhabditis remanei Sequencing Consortium"/>
            <person name="Wilson R.K."/>
        </authorList>
    </citation>
    <scope>NUCLEOTIDE SEQUENCE [LARGE SCALE GENOMIC DNA]</scope>
    <source>
        <strain evidence="3">PB4641</strain>
    </source>
</reference>
<dbReference type="Pfam" id="PF10328">
    <property type="entry name" value="7TM_GPCR_Srx"/>
    <property type="match status" value="1"/>
</dbReference>
<dbReference type="InParanoid" id="E3M165"/>
<dbReference type="AlphaFoldDB" id="E3M165"/>
<feature type="transmembrane region" description="Helical" evidence="1">
    <location>
        <begin position="124"/>
        <end position="146"/>
    </location>
</feature>
<gene>
    <name evidence="3" type="primary">Cre-srx-111</name>
    <name evidence="3" type="ORF">CRE_06305</name>
</gene>
<accession>E3M165</accession>
<feature type="transmembrane region" description="Helical" evidence="1">
    <location>
        <begin position="12"/>
        <end position="36"/>
    </location>
</feature>
<dbReference type="SUPFAM" id="SSF81321">
    <property type="entry name" value="Family A G protein-coupled receptor-like"/>
    <property type="match status" value="1"/>
</dbReference>
<evidence type="ECO:0000256" key="1">
    <source>
        <dbReference type="SAM" id="Phobius"/>
    </source>
</evidence>
<dbReference type="FunCoup" id="E3M165">
    <property type="interactions" value="10"/>
</dbReference>
<dbReference type="Proteomes" id="UP000008281">
    <property type="component" value="Unassembled WGS sequence"/>
</dbReference>
<evidence type="ECO:0000259" key="2">
    <source>
        <dbReference type="Pfam" id="PF10328"/>
    </source>
</evidence>
<dbReference type="HOGENOM" id="CLU_070417_1_0_1"/>
<organism evidence="4">
    <name type="scientific">Caenorhabditis remanei</name>
    <name type="common">Caenorhabditis vulgaris</name>
    <dbReference type="NCBI Taxonomy" id="31234"/>
    <lineage>
        <taxon>Eukaryota</taxon>
        <taxon>Metazoa</taxon>
        <taxon>Ecdysozoa</taxon>
        <taxon>Nematoda</taxon>
        <taxon>Chromadorea</taxon>
        <taxon>Rhabditida</taxon>
        <taxon>Rhabditina</taxon>
        <taxon>Rhabditomorpha</taxon>
        <taxon>Rhabditoidea</taxon>
        <taxon>Rhabditidae</taxon>
        <taxon>Peloderinae</taxon>
        <taxon>Caenorhabditis</taxon>
    </lineage>
</organism>
<evidence type="ECO:0000313" key="3">
    <source>
        <dbReference type="EMBL" id="EFO88686.1"/>
    </source>
</evidence>
<feature type="transmembrane region" description="Helical" evidence="1">
    <location>
        <begin position="178"/>
        <end position="202"/>
    </location>
</feature>
<dbReference type="OrthoDB" id="5810068at2759"/>
<dbReference type="PANTHER" id="PTHR46952">
    <property type="entry name" value="SERPENTINE RECEPTOR, CLASS X-RELATED"/>
    <property type="match status" value="1"/>
</dbReference>
<evidence type="ECO:0000313" key="4">
    <source>
        <dbReference type="Proteomes" id="UP000008281"/>
    </source>
</evidence>
<feature type="transmembrane region" description="Helical" evidence="1">
    <location>
        <begin position="56"/>
        <end position="75"/>
    </location>
</feature>
<protein>
    <submittedName>
        <fullName evidence="3">CRE-SRX-111 protein</fullName>
    </submittedName>
</protein>
<feature type="domain" description="7TM GPCR serpentine receptor class x (Srx)" evidence="2">
    <location>
        <begin position="18"/>
        <end position="278"/>
    </location>
</feature>
<keyword evidence="1" id="KW-0472">Membrane</keyword>